<evidence type="ECO:0000313" key="2">
    <source>
        <dbReference type="EMBL" id="SAI85549.1"/>
    </source>
</evidence>
<protein>
    <submittedName>
        <fullName evidence="2">Partial ORF from ISC1904</fullName>
    </submittedName>
</protein>
<reference evidence="3" key="1">
    <citation type="submission" date="2016-04" db="EMBL/GenBank/DDBJ databases">
        <authorList>
            <person name="Shah S.A."/>
            <person name="Garrett R.A."/>
        </authorList>
    </citation>
    <scope>NUCLEOTIDE SEQUENCE [LARGE SCALE GENOMIC DNA]</scope>
    <source>
        <strain evidence="3">ATCC 35091 / DSM 1616 / JCM 8930 / NBRC 15331 / P1</strain>
    </source>
</reference>
<sequence length="79" mass="9367">MNKGYIKPVILQNGKWRFREEDVEKLMGIVRRRKIVLYARVPSSTQKDELVNQVKYLEEQVKEYDLVIIDVGSALNMKR</sequence>
<dbReference type="EMBL" id="LT549890">
    <property type="protein sequence ID" value="SAI85549.1"/>
    <property type="molecule type" value="Genomic_DNA"/>
</dbReference>
<feature type="domain" description="Resolvase/invertase-type recombinase catalytic" evidence="1">
    <location>
        <begin position="34"/>
        <end position="79"/>
    </location>
</feature>
<dbReference type="GO" id="GO:0000150">
    <property type="term" value="F:DNA strand exchange activity"/>
    <property type="evidence" value="ECO:0007669"/>
    <property type="project" value="InterPro"/>
</dbReference>
<dbReference type="PATRIC" id="fig|2287.9.peg.2091"/>
<dbReference type="SUPFAM" id="SSF53041">
    <property type="entry name" value="Resolvase-like"/>
    <property type="match status" value="1"/>
</dbReference>
<dbReference type="GO" id="GO:0003677">
    <property type="term" value="F:DNA binding"/>
    <property type="evidence" value="ECO:0007669"/>
    <property type="project" value="InterPro"/>
</dbReference>
<dbReference type="Gene3D" id="3.40.50.1390">
    <property type="entry name" value="Resolvase, N-terminal catalytic domain"/>
    <property type="match status" value="1"/>
</dbReference>
<gene>
    <name evidence="2" type="ORF">SSOP1_1995</name>
</gene>
<evidence type="ECO:0000313" key="3">
    <source>
        <dbReference type="Proteomes" id="UP000076770"/>
    </source>
</evidence>
<evidence type="ECO:0000259" key="1">
    <source>
        <dbReference type="PROSITE" id="PS51736"/>
    </source>
</evidence>
<organism evidence="2 3">
    <name type="scientific">Saccharolobus solfataricus</name>
    <name type="common">Sulfolobus solfataricus</name>
    <dbReference type="NCBI Taxonomy" id="2287"/>
    <lineage>
        <taxon>Archaea</taxon>
        <taxon>Thermoproteota</taxon>
        <taxon>Thermoprotei</taxon>
        <taxon>Sulfolobales</taxon>
        <taxon>Sulfolobaceae</taxon>
        <taxon>Saccharolobus</taxon>
    </lineage>
</organism>
<dbReference type="PROSITE" id="PS51736">
    <property type="entry name" value="RECOMBINASES_3"/>
    <property type="match status" value="1"/>
</dbReference>
<dbReference type="Pfam" id="PF00239">
    <property type="entry name" value="Resolvase"/>
    <property type="match status" value="1"/>
</dbReference>
<dbReference type="InterPro" id="IPR036162">
    <property type="entry name" value="Resolvase-like_N_sf"/>
</dbReference>
<dbReference type="AlphaFoldDB" id="A0A157T2S6"/>
<dbReference type="Proteomes" id="UP000076770">
    <property type="component" value="Chromosome i"/>
</dbReference>
<proteinExistence type="predicted"/>
<name>A0A157T2S6_SACSO</name>
<accession>A0A157T2S6</accession>
<dbReference type="InterPro" id="IPR006119">
    <property type="entry name" value="Resolv_N"/>
</dbReference>